<dbReference type="EMBL" id="SSHH01000003">
    <property type="protein sequence ID" value="TIX49805.1"/>
    <property type="molecule type" value="Genomic_DNA"/>
</dbReference>
<sequence>MLDWVRGRPSLAASPGSQYDRKILRLALLDPALQSDILTGRQPPSLTLENLKQIDIPICWYKQREVLGWPARS</sequence>
<name>A0A4T3F2Z5_9SPHN</name>
<proteinExistence type="predicted"/>
<gene>
    <name evidence="1" type="ORF">E5222_13440</name>
</gene>
<comment type="caution">
    <text evidence="1">The sequence shown here is derived from an EMBL/GenBank/DDBJ whole genome shotgun (WGS) entry which is preliminary data.</text>
</comment>
<reference evidence="1 2" key="1">
    <citation type="submission" date="2019-04" db="EMBL/GenBank/DDBJ databases">
        <title>Altererythrobacter aquimixticola sp. nov., isolated from sediment of junction between the ocean and a freshwater spring.</title>
        <authorList>
            <person name="Yoon J.-H."/>
        </authorList>
    </citation>
    <scope>NUCLEOTIDE SEQUENCE [LARGE SCALE GENOMIC DNA]</scope>
    <source>
        <strain evidence="1 2">SSKS-13</strain>
    </source>
</reference>
<evidence type="ECO:0000313" key="1">
    <source>
        <dbReference type="EMBL" id="TIX49805.1"/>
    </source>
</evidence>
<protein>
    <submittedName>
        <fullName evidence="1">Uncharacterized protein</fullName>
    </submittedName>
</protein>
<accession>A0A4T3F2Z5</accession>
<keyword evidence="2" id="KW-1185">Reference proteome</keyword>
<dbReference type="RefSeq" id="WP_136694282.1">
    <property type="nucleotide sequence ID" value="NZ_SSHH01000003.1"/>
</dbReference>
<dbReference type="OrthoDB" id="7277848at2"/>
<evidence type="ECO:0000313" key="2">
    <source>
        <dbReference type="Proteomes" id="UP000309389"/>
    </source>
</evidence>
<organism evidence="1 2">
    <name type="scientific">Alteraurantiacibacter aquimixticola</name>
    <dbReference type="NCBI Taxonomy" id="2489173"/>
    <lineage>
        <taxon>Bacteria</taxon>
        <taxon>Pseudomonadati</taxon>
        <taxon>Pseudomonadota</taxon>
        <taxon>Alphaproteobacteria</taxon>
        <taxon>Sphingomonadales</taxon>
        <taxon>Erythrobacteraceae</taxon>
        <taxon>Alteraurantiacibacter</taxon>
    </lineage>
</organism>
<dbReference type="Proteomes" id="UP000309389">
    <property type="component" value="Unassembled WGS sequence"/>
</dbReference>
<dbReference type="AlphaFoldDB" id="A0A4T3F2Z5"/>